<dbReference type="GO" id="GO:0017148">
    <property type="term" value="P:negative regulation of translation"/>
    <property type="evidence" value="ECO:0007669"/>
    <property type="project" value="TreeGrafter"/>
</dbReference>
<dbReference type="GO" id="GO:0006412">
    <property type="term" value="P:translation"/>
    <property type="evidence" value="ECO:0007669"/>
    <property type="project" value="InterPro"/>
</dbReference>
<dbReference type="SUPFAM" id="SSF52161">
    <property type="entry name" value="Ribosomal protein L13"/>
    <property type="match status" value="1"/>
</dbReference>
<proteinExistence type="inferred from homology"/>
<dbReference type="GO" id="GO:0005762">
    <property type="term" value="C:mitochondrial large ribosomal subunit"/>
    <property type="evidence" value="ECO:0007669"/>
    <property type="project" value="TreeGrafter"/>
</dbReference>
<evidence type="ECO:0000256" key="2">
    <source>
        <dbReference type="ARBA" id="ARBA00022980"/>
    </source>
</evidence>
<organism evidence="4 5">
    <name type="scientific">Rhodosorus marinus</name>
    <dbReference type="NCBI Taxonomy" id="101924"/>
    <lineage>
        <taxon>Eukaryota</taxon>
        <taxon>Rhodophyta</taxon>
        <taxon>Stylonematophyceae</taxon>
        <taxon>Stylonematales</taxon>
        <taxon>Stylonemataceae</taxon>
        <taxon>Rhodosorus</taxon>
    </lineage>
</organism>
<keyword evidence="3" id="KW-0687">Ribonucleoprotein</keyword>
<keyword evidence="2" id="KW-0689">Ribosomal protein</keyword>
<dbReference type="Pfam" id="PF00572">
    <property type="entry name" value="Ribosomal_L13"/>
    <property type="match status" value="1"/>
</dbReference>
<protein>
    <submittedName>
        <fullName evidence="4">Uncharacterized protein</fullName>
    </submittedName>
</protein>
<evidence type="ECO:0000313" key="4">
    <source>
        <dbReference type="EMBL" id="KAJ8909179.1"/>
    </source>
</evidence>
<comment type="similarity">
    <text evidence="1">Belongs to the universal ribosomal protein uL13 family.</text>
</comment>
<name>A0AAV8V375_9RHOD</name>
<dbReference type="PANTHER" id="PTHR11545">
    <property type="entry name" value="RIBOSOMAL PROTEIN L13"/>
    <property type="match status" value="1"/>
</dbReference>
<sequence>MGKHKPTYERTLKNYDPVVAINVKYLEFSGRRMFDKVLIYHTGYPGGLKRRSYEWYMKKQDGWEHPFRKAIEKMLQGSRDQAKDLLERKLFLYPAEEHDFRKHLEPVPNIGTTAKMGLGGAPTDDEMEDLWVRTMSMLPPEVVTRAIEEARAMTAKSPEDDDRIIQNLITTFKGSKLGNDLHKLKNQRREPAGGFIPIKPLTVE</sequence>
<keyword evidence="5" id="KW-1185">Reference proteome</keyword>
<gene>
    <name evidence="4" type="ORF">NDN08_005872</name>
</gene>
<dbReference type="GO" id="GO:0003729">
    <property type="term" value="F:mRNA binding"/>
    <property type="evidence" value="ECO:0007669"/>
    <property type="project" value="TreeGrafter"/>
</dbReference>
<dbReference type="EMBL" id="JAMWBK010000001">
    <property type="protein sequence ID" value="KAJ8909179.1"/>
    <property type="molecule type" value="Genomic_DNA"/>
</dbReference>
<reference evidence="4 5" key="1">
    <citation type="journal article" date="2023" name="Nat. Commun.">
        <title>Origin of minicircular mitochondrial genomes in red algae.</title>
        <authorList>
            <person name="Lee Y."/>
            <person name="Cho C.H."/>
            <person name="Lee Y.M."/>
            <person name="Park S.I."/>
            <person name="Yang J.H."/>
            <person name="West J.A."/>
            <person name="Bhattacharya D."/>
            <person name="Yoon H.S."/>
        </authorList>
    </citation>
    <scope>NUCLEOTIDE SEQUENCE [LARGE SCALE GENOMIC DNA]</scope>
    <source>
        <strain evidence="4 5">CCMP1338</strain>
        <tissue evidence="4">Whole cell</tissue>
    </source>
</reference>
<evidence type="ECO:0000313" key="5">
    <source>
        <dbReference type="Proteomes" id="UP001157974"/>
    </source>
</evidence>
<accession>A0AAV8V375</accession>
<dbReference type="AlphaFoldDB" id="A0AAV8V375"/>
<dbReference type="InterPro" id="IPR036899">
    <property type="entry name" value="Ribosomal_uL13_sf"/>
</dbReference>
<evidence type="ECO:0000256" key="1">
    <source>
        <dbReference type="ARBA" id="ARBA00006227"/>
    </source>
</evidence>
<evidence type="ECO:0000256" key="3">
    <source>
        <dbReference type="ARBA" id="ARBA00023274"/>
    </source>
</evidence>
<dbReference type="Gene3D" id="3.90.1180.10">
    <property type="entry name" value="Ribosomal protein L13"/>
    <property type="match status" value="1"/>
</dbReference>
<dbReference type="PANTHER" id="PTHR11545:SF2">
    <property type="entry name" value="LARGE RIBOSOMAL SUBUNIT PROTEIN UL13M"/>
    <property type="match status" value="1"/>
</dbReference>
<dbReference type="GO" id="GO:0003735">
    <property type="term" value="F:structural constituent of ribosome"/>
    <property type="evidence" value="ECO:0007669"/>
    <property type="project" value="InterPro"/>
</dbReference>
<dbReference type="Proteomes" id="UP001157974">
    <property type="component" value="Unassembled WGS sequence"/>
</dbReference>
<comment type="caution">
    <text evidence="4">The sequence shown here is derived from an EMBL/GenBank/DDBJ whole genome shotgun (WGS) entry which is preliminary data.</text>
</comment>
<dbReference type="InterPro" id="IPR005822">
    <property type="entry name" value="Ribosomal_uL13"/>
</dbReference>